<sequence>VYTMVQEVGQREDLDVKVLQEEVGALSSYWTNRFLGRRPDTLN</sequence>
<name>J9CMP7_9ZZZZ</name>
<protein>
    <submittedName>
        <fullName evidence="1">Uncharacterized protein</fullName>
    </submittedName>
</protein>
<dbReference type="EMBL" id="AMCI01002980">
    <property type="protein sequence ID" value="EJX01386.1"/>
    <property type="molecule type" value="Genomic_DNA"/>
</dbReference>
<proteinExistence type="predicted"/>
<gene>
    <name evidence="1" type="ORF">EVA_10506</name>
</gene>
<dbReference type="AlphaFoldDB" id="J9CMP7"/>
<reference evidence="1" key="1">
    <citation type="journal article" date="2012" name="PLoS ONE">
        <title>Gene sets for utilization of primary and secondary nutrition supplies in the distal gut of endangered iberian lynx.</title>
        <authorList>
            <person name="Alcaide M."/>
            <person name="Messina E."/>
            <person name="Richter M."/>
            <person name="Bargiela R."/>
            <person name="Peplies J."/>
            <person name="Huws S.A."/>
            <person name="Newbold C.J."/>
            <person name="Golyshin P.N."/>
            <person name="Simon M.A."/>
            <person name="Lopez G."/>
            <person name="Yakimov M.M."/>
            <person name="Ferrer M."/>
        </authorList>
    </citation>
    <scope>NUCLEOTIDE SEQUENCE</scope>
</reference>
<evidence type="ECO:0000313" key="1">
    <source>
        <dbReference type="EMBL" id="EJX01386.1"/>
    </source>
</evidence>
<accession>J9CMP7</accession>
<comment type="caution">
    <text evidence="1">The sequence shown here is derived from an EMBL/GenBank/DDBJ whole genome shotgun (WGS) entry which is preliminary data.</text>
</comment>
<feature type="non-terminal residue" evidence="1">
    <location>
        <position position="1"/>
    </location>
</feature>
<organism evidence="1">
    <name type="scientific">gut metagenome</name>
    <dbReference type="NCBI Taxonomy" id="749906"/>
    <lineage>
        <taxon>unclassified sequences</taxon>
        <taxon>metagenomes</taxon>
        <taxon>organismal metagenomes</taxon>
    </lineage>
</organism>